<evidence type="ECO:0000313" key="3">
    <source>
        <dbReference type="Proteomes" id="UP000000763"/>
    </source>
</evidence>
<reference evidence="3" key="3">
    <citation type="journal article" date="2005" name="Nature">
        <title>The map-based sequence of the rice genome.</title>
        <authorList>
            <consortium name="International rice genome sequencing project (IRGSP)"/>
            <person name="Matsumoto T."/>
            <person name="Wu J."/>
            <person name="Kanamori H."/>
            <person name="Katayose Y."/>
            <person name="Fujisawa M."/>
            <person name="Namiki N."/>
            <person name="Mizuno H."/>
            <person name="Yamamoto K."/>
            <person name="Antonio B.A."/>
            <person name="Baba T."/>
            <person name="Sakata K."/>
            <person name="Nagamura Y."/>
            <person name="Aoki H."/>
            <person name="Arikawa K."/>
            <person name="Arita K."/>
            <person name="Bito T."/>
            <person name="Chiden Y."/>
            <person name="Fujitsuka N."/>
            <person name="Fukunaka R."/>
            <person name="Hamada M."/>
            <person name="Harada C."/>
            <person name="Hayashi A."/>
            <person name="Hijishita S."/>
            <person name="Honda M."/>
            <person name="Hosokawa S."/>
            <person name="Ichikawa Y."/>
            <person name="Idonuma A."/>
            <person name="Iijima M."/>
            <person name="Ikeda M."/>
            <person name="Ikeno M."/>
            <person name="Ito K."/>
            <person name="Ito S."/>
            <person name="Ito T."/>
            <person name="Ito Y."/>
            <person name="Ito Y."/>
            <person name="Iwabuchi A."/>
            <person name="Kamiya K."/>
            <person name="Karasawa W."/>
            <person name="Kurita K."/>
            <person name="Katagiri S."/>
            <person name="Kikuta A."/>
            <person name="Kobayashi H."/>
            <person name="Kobayashi N."/>
            <person name="Machita K."/>
            <person name="Maehara T."/>
            <person name="Masukawa M."/>
            <person name="Mizubayashi T."/>
            <person name="Mukai Y."/>
            <person name="Nagasaki H."/>
            <person name="Nagata Y."/>
            <person name="Naito S."/>
            <person name="Nakashima M."/>
            <person name="Nakama Y."/>
            <person name="Nakamichi Y."/>
            <person name="Nakamura M."/>
            <person name="Meguro A."/>
            <person name="Negishi M."/>
            <person name="Ohta I."/>
            <person name="Ohta T."/>
            <person name="Okamoto M."/>
            <person name="Ono N."/>
            <person name="Saji S."/>
            <person name="Sakaguchi M."/>
            <person name="Sakai K."/>
            <person name="Shibata M."/>
            <person name="Shimokawa T."/>
            <person name="Song J."/>
            <person name="Takazaki Y."/>
            <person name="Terasawa K."/>
            <person name="Tsugane M."/>
            <person name="Tsuji K."/>
            <person name="Ueda S."/>
            <person name="Waki K."/>
            <person name="Yamagata H."/>
            <person name="Yamamoto M."/>
            <person name="Yamamoto S."/>
            <person name="Yamane H."/>
            <person name="Yoshiki S."/>
            <person name="Yoshihara R."/>
            <person name="Yukawa K."/>
            <person name="Zhong H."/>
            <person name="Yano M."/>
            <person name="Yuan Q."/>
            <person name="Ouyang S."/>
            <person name="Liu J."/>
            <person name="Jones K.M."/>
            <person name="Gansberger K."/>
            <person name="Moffat K."/>
            <person name="Hill J."/>
            <person name="Bera J."/>
            <person name="Fadrosh D."/>
            <person name="Jin S."/>
            <person name="Johri S."/>
            <person name="Kim M."/>
            <person name="Overton L."/>
            <person name="Reardon M."/>
            <person name="Tsitrin T."/>
            <person name="Vuong H."/>
            <person name="Weaver B."/>
            <person name="Ciecko A."/>
            <person name="Tallon L."/>
            <person name="Jackson J."/>
            <person name="Pai G."/>
            <person name="Aken S.V."/>
            <person name="Utterback T."/>
            <person name="Reidmuller S."/>
            <person name="Feldblyum T."/>
            <person name="Hsiao J."/>
            <person name="Zismann V."/>
            <person name="Iobst S."/>
            <person name="de Vazeille A.R."/>
            <person name="Buell C.R."/>
            <person name="Ying K."/>
            <person name="Li Y."/>
            <person name="Lu T."/>
            <person name="Huang Y."/>
            <person name="Zhao Q."/>
            <person name="Feng Q."/>
            <person name="Zhang L."/>
            <person name="Zhu J."/>
            <person name="Weng Q."/>
            <person name="Mu J."/>
            <person name="Lu Y."/>
            <person name="Fan D."/>
            <person name="Liu Y."/>
            <person name="Guan J."/>
            <person name="Zhang Y."/>
            <person name="Yu S."/>
            <person name="Liu X."/>
            <person name="Zhang Y."/>
            <person name="Hong G."/>
            <person name="Han B."/>
            <person name="Choisne N."/>
            <person name="Demange N."/>
            <person name="Orjeda G."/>
            <person name="Samain S."/>
            <person name="Cattolico L."/>
            <person name="Pelletier E."/>
            <person name="Couloux A."/>
            <person name="Segurens B."/>
            <person name="Wincker P."/>
            <person name="D'Hont A."/>
            <person name="Scarpelli C."/>
            <person name="Weissenbach J."/>
            <person name="Salanoubat M."/>
            <person name="Quetier F."/>
            <person name="Yu Y."/>
            <person name="Kim H.R."/>
            <person name="Rambo T."/>
            <person name="Currie J."/>
            <person name="Collura K."/>
            <person name="Luo M."/>
            <person name="Yang T."/>
            <person name="Ammiraju J.S.S."/>
            <person name="Engler F."/>
            <person name="Soderlund C."/>
            <person name="Wing R.A."/>
            <person name="Palmer L.E."/>
            <person name="de la Bastide M."/>
            <person name="Spiegel L."/>
            <person name="Nascimento L."/>
            <person name="Zutavern T."/>
            <person name="O'Shaughnessy A."/>
            <person name="Dike S."/>
            <person name="Dedhia N."/>
            <person name="Preston R."/>
            <person name="Balija V."/>
            <person name="McCombie W.R."/>
            <person name="Chow T."/>
            <person name="Chen H."/>
            <person name="Chung M."/>
            <person name="Chen C."/>
            <person name="Shaw J."/>
            <person name="Wu H."/>
            <person name="Hsiao K."/>
            <person name="Chao Y."/>
            <person name="Chu M."/>
            <person name="Cheng C."/>
            <person name="Hour A."/>
            <person name="Lee P."/>
            <person name="Lin S."/>
            <person name="Lin Y."/>
            <person name="Liou J."/>
            <person name="Liu S."/>
            <person name="Hsing Y."/>
            <person name="Raghuvanshi S."/>
            <person name="Mohanty A."/>
            <person name="Bharti A.K."/>
            <person name="Gaur A."/>
            <person name="Gupta V."/>
            <person name="Kumar D."/>
            <person name="Ravi V."/>
            <person name="Vij S."/>
            <person name="Kapur A."/>
            <person name="Khurana P."/>
            <person name="Khurana P."/>
            <person name="Khurana J.P."/>
            <person name="Tyagi A.K."/>
            <person name="Gaikwad K."/>
            <person name="Singh A."/>
            <person name="Dalal V."/>
            <person name="Srivastava S."/>
            <person name="Dixit A."/>
            <person name="Pal A.K."/>
            <person name="Ghazi I.A."/>
            <person name="Yadav M."/>
            <person name="Pandit A."/>
            <person name="Bhargava A."/>
            <person name="Sureshbabu K."/>
            <person name="Batra K."/>
            <person name="Sharma T.R."/>
            <person name="Mohapatra T."/>
            <person name="Singh N.K."/>
            <person name="Messing J."/>
            <person name="Nelson A.B."/>
            <person name="Fuks G."/>
            <person name="Kavchok S."/>
            <person name="Keizer G."/>
            <person name="Linton E."/>
            <person name="Llaca V."/>
            <person name="Song R."/>
            <person name="Tanyolac B."/>
            <person name="Young S."/>
            <person name="Ho-Il K."/>
            <person name="Hahn J.H."/>
            <person name="Sangsakoo G."/>
            <person name="Vanavichit A."/>
            <person name="de Mattos Luiz.A.T."/>
            <person name="Zimmer P.D."/>
            <person name="Malone G."/>
            <person name="Dellagostin O."/>
            <person name="de Oliveira A.C."/>
            <person name="Bevan M."/>
            <person name="Bancroft I."/>
            <person name="Minx P."/>
            <person name="Cordum H."/>
            <person name="Wilson R."/>
            <person name="Cheng Z."/>
            <person name="Jin W."/>
            <person name="Jiang J."/>
            <person name="Leong S.A."/>
            <person name="Iwama H."/>
            <person name="Gojobori T."/>
            <person name="Itoh T."/>
            <person name="Niimura Y."/>
            <person name="Fujii Y."/>
            <person name="Habara T."/>
            <person name="Sakai H."/>
            <person name="Sato Y."/>
            <person name="Wilson G."/>
            <person name="Kumar K."/>
            <person name="McCouch S."/>
            <person name="Juretic N."/>
            <person name="Hoen D."/>
            <person name="Wright S."/>
            <person name="Bruskiewich R."/>
            <person name="Bureau T."/>
            <person name="Miyao A."/>
            <person name="Hirochika H."/>
            <person name="Nishikawa T."/>
            <person name="Kadowaki K."/>
            <person name="Sugiura M."/>
            <person name="Burr B."/>
            <person name="Sasaki T."/>
        </authorList>
    </citation>
    <scope>NUCLEOTIDE SEQUENCE [LARGE SCALE GENOMIC DNA]</scope>
    <source>
        <strain evidence="3">cv. Nipponbare</strain>
    </source>
</reference>
<name>Q6K4S1_ORYSJ</name>
<dbReference type="AlphaFoldDB" id="Q6K4S1"/>
<organism evidence="2 3">
    <name type="scientific">Oryza sativa subsp. japonica</name>
    <name type="common">Rice</name>
    <dbReference type="NCBI Taxonomy" id="39947"/>
    <lineage>
        <taxon>Eukaryota</taxon>
        <taxon>Viridiplantae</taxon>
        <taxon>Streptophyta</taxon>
        <taxon>Embryophyta</taxon>
        <taxon>Tracheophyta</taxon>
        <taxon>Spermatophyta</taxon>
        <taxon>Magnoliopsida</taxon>
        <taxon>Liliopsida</taxon>
        <taxon>Poales</taxon>
        <taxon>Poaceae</taxon>
        <taxon>BOP clade</taxon>
        <taxon>Oryzoideae</taxon>
        <taxon>Oryzeae</taxon>
        <taxon>Oryzinae</taxon>
        <taxon>Oryza</taxon>
        <taxon>Oryza sativa</taxon>
    </lineage>
</organism>
<reference evidence="2" key="2">
    <citation type="submission" date="2002-07" db="EMBL/GenBank/DDBJ databases">
        <title>Oryza sativa nipponbare(GA3) genomic DNA, chromosome 2, BAC clone:OSJNBa0030M21.</title>
        <authorList>
            <person name="Sasaki T."/>
            <person name="Matsumoto T."/>
            <person name="Katayose Y."/>
        </authorList>
    </citation>
    <scope>NUCLEOTIDE SEQUENCE</scope>
</reference>
<dbReference type="Proteomes" id="UP000000763">
    <property type="component" value="Chromosome 2"/>
</dbReference>
<reference evidence="3" key="4">
    <citation type="journal article" date="2008" name="Nucleic Acids Res.">
        <title>The rice annotation project database (RAP-DB): 2008 update.</title>
        <authorList>
            <consortium name="The rice annotation project (RAP)"/>
        </authorList>
    </citation>
    <scope>GENOME REANNOTATION</scope>
    <source>
        <strain evidence="3">cv. Nipponbare</strain>
    </source>
</reference>
<reference evidence="1" key="1">
    <citation type="submission" date="2001-08" db="EMBL/GenBank/DDBJ databases">
        <title>Oryza sativa nipponbare(GA3) genomic DNA, chromosome 2, BAC clone:OJ1654_A02.</title>
        <authorList>
            <person name="Sasaki T."/>
            <person name="Matsumoto T."/>
            <person name="Yamamoto K."/>
        </authorList>
    </citation>
    <scope>NUCLEOTIDE SEQUENCE</scope>
</reference>
<gene>
    <name evidence="1" type="ORF">OJ1654_A02.24</name>
    <name evidence="2" type="ORF">OSJNBa0030M21.2</name>
</gene>
<evidence type="ECO:0000313" key="2">
    <source>
        <dbReference type="EMBL" id="BAD23352.1"/>
    </source>
</evidence>
<accession>Q6K4S1</accession>
<sequence length="72" mass="7412">MVDLISVLAGIVFLPEKVAPTICSISCESPTPTVVVYFVSDCSFAKANHGSSAPAVAMSEDPTIANVVVGRT</sequence>
<dbReference type="EMBL" id="AP005534">
    <property type="protein sequence ID" value="BAD23352.1"/>
    <property type="molecule type" value="Genomic_DNA"/>
</dbReference>
<proteinExistence type="predicted"/>
<dbReference type="EMBL" id="AP004123">
    <property type="protein sequence ID" value="BAD21693.1"/>
    <property type="molecule type" value="Genomic_DNA"/>
</dbReference>
<evidence type="ECO:0000313" key="1">
    <source>
        <dbReference type="EMBL" id="BAD21693.1"/>
    </source>
</evidence>
<protein>
    <submittedName>
        <fullName evidence="2">Uncharacterized protein</fullName>
    </submittedName>
</protein>